<dbReference type="CDD" id="cd00118">
    <property type="entry name" value="LysM"/>
    <property type="match status" value="2"/>
</dbReference>
<organism evidence="3 4">
    <name type="scientific">Hymenobacter jeongseonensis</name>
    <dbReference type="NCBI Taxonomy" id="2791027"/>
    <lineage>
        <taxon>Bacteria</taxon>
        <taxon>Pseudomonadati</taxon>
        <taxon>Bacteroidota</taxon>
        <taxon>Cytophagia</taxon>
        <taxon>Cytophagales</taxon>
        <taxon>Hymenobacteraceae</taxon>
        <taxon>Hymenobacter</taxon>
    </lineage>
</organism>
<dbReference type="Pfam" id="PF01476">
    <property type="entry name" value="LysM"/>
    <property type="match status" value="2"/>
</dbReference>
<gene>
    <name evidence="3" type="ORF">I2I05_18610</name>
</gene>
<feature type="region of interest" description="Disordered" evidence="1">
    <location>
        <begin position="188"/>
        <end position="226"/>
    </location>
</feature>
<protein>
    <submittedName>
        <fullName evidence="3">LysM peptidoglycan-binding domain-containing protein</fullName>
    </submittedName>
</protein>
<feature type="compositionally biased region" description="Basic and acidic residues" evidence="1">
    <location>
        <begin position="211"/>
        <end position="225"/>
    </location>
</feature>
<evidence type="ECO:0000259" key="2">
    <source>
        <dbReference type="PROSITE" id="PS51782"/>
    </source>
</evidence>
<dbReference type="SMART" id="SM00257">
    <property type="entry name" value="LysM"/>
    <property type="match status" value="2"/>
</dbReference>
<name>A0ABS0IMH2_9BACT</name>
<evidence type="ECO:0000313" key="4">
    <source>
        <dbReference type="Proteomes" id="UP000597617"/>
    </source>
</evidence>
<dbReference type="EMBL" id="JADQDQ010000012">
    <property type="protein sequence ID" value="MBF9239412.1"/>
    <property type="molecule type" value="Genomic_DNA"/>
</dbReference>
<feature type="domain" description="LysM" evidence="2">
    <location>
        <begin position="43"/>
        <end position="86"/>
    </location>
</feature>
<feature type="compositionally biased region" description="Pro residues" evidence="1">
    <location>
        <begin position="189"/>
        <end position="198"/>
    </location>
</feature>
<dbReference type="SUPFAM" id="SSF54106">
    <property type="entry name" value="LysM domain"/>
    <property type="match status" value="2"/>
</dbReference>
<dbReference type="PANTHER" id="PTHR33734:SF22">
    <property type="entry name" value="MEMBRANE-BOUND LYTIC MUREIN TRANSGLYCOSYLASE D"/>
    <property type="match status" value="1"/>
</dbReference>
<dbReference type="PROSITE" id="PS51782">
    <property type="entry name" value="LYSM"/>
    <property type="match status" value="2"/>
</dbReference>
<dbReference type="InterPro" id="IPR018392">
    <property type="entry name" value="LysM"/>
</dbReference>
<evidence type="ECO:0000313" key="3">
    <source>
        <dbReference type="EMBL" id="MBF9239412.1"/>
    </source>
</evidence>
<comment type="caution">
    <text evidence="3">The sequence shown here is derived from an EMBL/GenBank/DDBJ whole genome shotgun (WGS) entry which is preliminary data.</text>
</comment>
<dbReference type="RefSeq" id="WP_196283760.1">
    <property type="nucleotide sequence ID" value="NZ_JADQDQ010000012.1"/>
</dbReference>
<dbReference type="Gene3D" id="2.40.40.10">
    <property type="entry name" value="RlpA-like domain"/>
    <property type="match status" value="1"/>
</dbReference>
<dbReference type="InterPro" id="IPR036908">
    <property type="entry name" value="RlpA-like_sf"/>
</dbReference>
<feature type="domain" description="LysM" evidence="2">
    <location>
        <begin position="115"/>
        <end position="159"/>
    </location>
</feature>
<reference evidence="3 4" key="1">
    <citation type="submission" date="2020-11" db="EMBL/GenBank/DDBJ databases">
        <authorList>
            <person name="Kim M.K."/>
        </authorList>
    </citation>
    <scope>NUCLEOTIDE SEQUENCE [LARGE SCALE GENOMIC DNA]</scope>
    <source>
        <strain evidence="3 4">BT683</strain>
    </source>
</reference>
<sequence>MTIILSLITLLALGGPGPKKANPSRKAPTDSIGVEMRGGQRFVKHRVAAGETLSALSRRYRVSLDQITAANPQIKSGLGIGQIVYVPRPLAGRAAAAPSRSAAATASPAASATPASYTVARGETLFGIARRFQLTPEELIKLNRLPANGAVRVGQQLLLSAAEAGNPTVSASPKPAPVRAVEVEDVPTPKTPVAPAPDKPAQIATVTPASTEKEKQETENEERTPTRAGELLSRVVEAGLGAPIDKSVTDKYLALHKTAPVGTIMQVKNSMNGQSVYVRVIGKLPDTGENNNVLVRLSPRAMQKLGTGDSRFRVETNYIPQ</sequence>
<evidence type="ECO:0000256" key="1">
    <source>
        <dbReference type="SAM" id="MobiDB-lite"/>
    </source>
</evidence>
<keyword evidence="4" id="KW-1185">Reference proteome</keyword>
<dbReference type="PANTHER" id="PTHR33734">
    <property type="entry name" value="LYSM DOMAIN-CONTAINING GPI-ANCHORED PROTEIN 2"/>
    <property type="match status" value="1"/>
</dbReference>
<dbReference type="Proteomes" id="UP000597617">
    <property type="component" value="Unassembled WGS sequence"/>
</dbReference>
<dbReference type="InterPro" id="IPR036779">
    <property type="entry name" value="LysM_dom_sf"/>
</dbReference>
<dbReference type="Gene3D" id="3.10.350.10">
    <property type="entry name" value="LysM domain"/>
    <property type="match status" value="2"/>
</dbReference>
<accession>A0ABS0IMH2</accession>
<proteinExistence type="predicted"/>